<dbReference type="RefSeq" id="WP_204117798.1">
    <property type="nucleotide sequence ID" value="NZ_BOLV01000001.1"/>
</dbReference>
<accession>A0ABW4BFP0</accession>
<dbReference type="EMBL" id="JBHTOA010000016">
    <property type="protein sequence ID" value="MFD1398348.1"/>
    <property type="molecule type" value="Genomic_DNA"/>
</dbReference>
<dbReference type="PANTHER" id="PTHR43046:SF14">
    <property type="entry name" value="MUTT_NUDIX FAMILY PROTEIN"/>
    <property type="match status" value="1"/>
</dbReference>
<dbReference type="Proteomes" id="UP001597199">
    <property type="component" value="Unassembled WGS sequence"/>
</dbReference>
<keyword evidence="2" id="KW-0378">Hydrolase</keyword>
<evidence type="ECO:0000259" key="3">
    <source>
        <dbReference type="PROSITE" id="PS51462"/>
    </source>
</evidence>
<dbReference type="Pfam" id="PF00293">
    <property type="entry name" value="NUDIX"/>
    <property type="match status" value="1"/>
</dbReference>
<dbReference type="PANTHER" id="PTHR43046">
    <property type="entry name" value="GDP-MANNOSE MANNOSYL HYDROLASE"/>
    <property type="match status" value="1"/>
</dbReference>
<name>A0ABW4BFP0_9LACO</name>
<dbReference type="PROSITE" id="PS51462">
    <property type="entry name" value="NUDIX"/>
    <property type="match status" value="1"/>
</dbReference>
<sequence length="162" mass="17757">MVQEINDIRYWVQADARFNVRAAVILRHGPDILVTPDEDQPGKFKLPGGAVKFGESGVVAAAREMKEELKLTTLTFAPAGTLEAFFTLAGTHYHQIILVNRCQVTATQAKAVAQLDPTTVDLAPDTKLRWVPVSQVRGHLLPPGIDSMLDMAAPYQYGVSHH</sequence>
<evidence type="ECO:0000313" key="5">
    <source>
        <dbReference type="Proteomes" id="UP001597199"/>
    </source>
</evidence>
<protein>
    <submittedName>
        <fullName evidence="4">NUDIX domain-containing protein</fullName>
    </submittedName>
</protein>
<comment type="cofactor">
    <cofactor evidence="1">
        <name>Mg(2+)</name>
        <dbReference type="ChEBI" id="CHEBI:18420"/>
    </cofactor>
</comment>
<evidence type="ECO:0000313" key="4">
    <source>
        <dbReference type="EMBL" id="MFD1398348.1"/>
    </source>
</evidence>
<feature type="domain" description="Nudix hydrolase" evidence="3">
    <location>
        <begin position="15"/>
        <end position="153"/>
    </location>
</feature>
<evidence type="ECO:0000256" key="1">
    <source>
        <dbReference type="ARBA" id="ARBA00001946"/>
    </source>
</evidence>
<dbReference type="InterPro" id="IPR015797">
    <property type="entry name" value="NUDIX_hydrolase-like_dom_sf"/>
</dbReference>
<gene>
    <name evidence="4" type="ORF">ACFQ41_03385</name>
</gene>
<dbReference type="Gene3D" id="3.90.79.10">
    <property type="entry name" value="Nucleoside Triphosphate Pyrophosphohydrolase"/>
    <property type="match status" value="1"/>
</dbReference>
<proteinExistence type="predicted"/>
<dbReference type="SUPFAM" id="SSF55811">
    <property type="entry name" value="Nudix"/>
    <property type="match status" value="1"/>
</dbReference>
<organism evidence="4 5">
    <name type="scientific">Lacticaseibacillus suilingensis</name>
    <dbReference type="NCBI Taxonomy" id="2799577"/>
    <lineage>
        <taxon>Bacteria</taxon>
        <taxon>Bacillati</taxon>
        <taxon>Bacillota</taxon>
        <taxon>Bacilli</taxon>
        <taxon>Lactobacillales</taxon>
        <taxon>Lactobacillaceae</taxon>
        <taxon>Lacticaseibacillus</taxon>
    </lineage>
</organism>
<reference evidence="5" key="1">
    <citation type="journal article" date="2019" name="Int. J. Syst. Evol. Microbiol.">
        <title>The Global Catalogue of Microorganisms (GCM) 10K type strain sequencing project: providing services to taxonomists for standard genome sequencing and annotation.</title>
        <authorList>
            <consortium name="The Broad Institute Genomics Platform"/>
            <consortium name="The Broad Institute Genome Sequencing Center for Infectious Disease"/>
            <person name="Wu L."/>
            <person name="Ma J."/>
        </authorList>
    </citation>
    <scope>NUCLEOTIDE SEQUENCE [LARGE SCALE GENOMIC DNA]</scope>
    <source>
        <strain evidence="5">CCM 9110</strain>
    </source>
</reference>
<keyword evidence="5" id="KW-1185">Reference proteome</keyword>
<dbReference type="InterPro" id="IPR000086">
    <property type="entry name" value="NUDIX_hydrolase_dom"/>
</dbReference>
<evidence type="ECO:0000256" key="2">
    <source>
        <dbReference type="ARBA" id="ARBA00022801"/>
    </source>
</evidence>
<comment type="caution">
    <text evidence="4">The sequence shown here is derived from an EMBL/GenBank/DDBJ whole genome shotgun (WGS) entry which is preliminary data.</text>
</comment>